<dbReference type="Proteomes" id="UP001595916">
    <property type="component" value="Unassembled WGS sequence"/>
</dbReference>
<dbReference type="EC" id="3.4.23.43" evidence="3"/>
<evidence type="ECO:0000259" key="2">
    <source>
        <dbReference type="Pfam" id="PF01478"/>
    </source>
</evidence>
<comment type="caution">
    <text evidence="3">The sequence shown here is derived from an EMBL/GenBank/DDBJ whole genome shotgun (WGS) entry which is preliminary data.</text>
</comment>
<evidence type="ECO:0000313" key="3">
    <source>
        <dbReference type="EMBL" id="MFC4804819.1"/>
    </source>
</evidence>
<dbReference type="RefSeq" id="WP_379788342.1">
    <property type="nucleotide sequence ID" value="NZ_JBHSHL010000024.1"/>
</dbReference>
<feature type="domain" description="Prepilin type IV endopeptidase peptidase" evidence="2">
    <location>
        <begin position="9"/>
        <end position="102"/>
    </location>
</feature>
<reference evidence="4" key="1">
    <citation type="journal article" date="2019" name="Int. J. Syst. Evol. Microbiol.">
        <title>The Global Catalogue of Microorganisms (GCM) 10K type strain sequencing project: providing services to taxonomists for standard genome sequencing and annotation.</title>
        <authorList>
            <consortium name="The Broad Institute Genomics Platform"/>
            <consortium name="The Broad Institute Genome Sequencing Center for Infectious Disease"/>
            <person name="Wu L."/>
            <person name="Ma J."/>
        </authorList>
    </citation>
    <scope>NUCLEOTIDE SEQUENCE [LARGE SCALE GENOMIC DNA]</scope>
    <source>
        <strain evidence="4">CCUG 46385</strain>
    </source>
</reference>
<dbReference type="Pfam" id="PF01478">
    <property type="entry name" value="Peptidase_A24"/>
    <property type="match status" value="1"/>
</dbReference>
<keyword evidence="4" id="KW-1185">Reference proteome</keyword>
<dbReference type="GO" id="GO:0004190">
    <property type="term" value="F:aspartic-type endopeptidase activity"/>
    <property type="evidence" value="ECO:0007669"/>
    <property type="project" value="UniProtKB-EC"/>
</dbReference>
<evidence type="ECO:0000313" key="4">
    <source>
        <dbReference type="Proteomes" id="UP001595916"/>
    </source>
</evidence>
<keyword evidence="1" id="KW-1133">Transmembrane helix</keyword>
<proteinExistence type="predicted"/>
<organism evidence="3 4">
    <name type="scientific">Filifactor villosus</name>
    <dbReference type="NCBI Taxonomy" id="29374"/>
    <lineage>
        <taxon>Bacteria</taxon>
        <taxon>Bacillati</taxon>
        <taxon>Bacillota</taxon>
        <taxon>Clostridia</taxon>
        <taxon>Peptostreptococcales</taxon>
        <taxon>Filifactoraceae</taxon>
        <taxon>Filifactor</taxon>
    </lineage>
</organism>
<feature type="transmembrane region" description="Helical" evidence="1">
    <location>
        <begin position="112"/>
        <end position="131"/>
    </location>
</feature>
<sequence>MNYVSFGVTLTTLLICTMTDLKGRLIYNKVLLPYAVLGLVFSLQNRRSVYIVLSVVLFLLFLFLKELGEGDRKLLSILPMYLHEDTALFFFVLSLIYLLLYGYQKKKGIKTVAFAPYILLSYLISMALSVVKELSIPLF</sequence>
<keyword evidence="1" id="KW-0472">Membrane</keyword>
<dbReference type="EMBL" id="JBHSHL010000024">
    <property type="protein sequence ID" value="MFC4804819.1"/>
    <property type="molecule type" value="Genomic_DNA"/>
</dbReference>
<accession>A0ABV9QLL8</accession>
<gene>
    <name evidence="3" type="ORF">ACFO4R_06960</name>
</gene>
<evidence type="ECO:0000256" key="1">
    <source>
        <dbReference type="SAM" id="Phobius"/>
    </source>
</evidence>
<name>A0ABV9QLL8_9FIRM</name>
<dbReference type="InterPro" id="IPR000045">
    <property type="entry name" value="Prepilin_IV_endopep_pep"/>
</dbReference>
<keyword evidence="1" id="KW-0812">Transmembrane</keyword>
<feature type="transmembrane region" description="Helical" evidence="1">
    <location>
        <begin position="26"/>
        <end position="43"/>
    </location>
</feature>
<protein>
    <submittedName>
        <fullName evidence="3">Prepilin peptidase</fullName>
        <ecNumber evidence="3">3.4.23.43</ecNumber>
    </submittedName>
</protein>
<feature type="transmembrane region" description="Helical" evidence="1">
    <location>
        <begin position="50"/>
        <end position="68"/>
    </location>
</feature>
<dbReference type="Gene3D" id="1.20.120.1220">
    <property type="match status" value="1"/>
</dbReference>
<feature type="transmembrane region" description="Helical" evidence="1">
    <location>
        <begin position="80"/>
        <end position="100"/>
    </location>
</feature>
<keyword evidence="3" id="KW-0378">Hydrolase</keyword>